<organism evidence="1">
    <name type="scientific">Oryza brachyantha</name>
    <name type="common">malo sina</name>
    <dbReference type="NCBI Taxonomy" id="4533"/>
    <lineage>
        <taxon>Eukaryota</taxon>
        <taxon>Viridiplantae</taxon>
        <taxon>Streptophyta</taxon>
        <taxon>Embryophyta</taxon>
        <taxon>Tracheophyta</taxon>
        <taxon>Spermatophyta</taxon>
        <taxon>Magnoliopsida</taxon>
        <taxon>Liliopsida</taxon>
        <taxon>Poales</taxon>
        <taxon>Poaceae</taxon>
        <taxon>BOP clade</taxon>
        <taxon>Oryzoideae</taxon>
        <taxon>Oryzeae</taxon>
        <taxon>Oryzinae</taxon>
        <taxon>Oryza</taxon>
    </lineage>
</organism>
<dbReference type="AlphaFoldDB" id="J3LX37"/>
<proteinExistence type="predicted"/>
<accession>J3LX37</accession>
<keyword evidence="2" id="KW-1185">Reference proteome</keyword>
<dbReference type="HOGENOM" id="CLU_2310421_0_0_1"/>
<reference evidence="1" key="1">
    <citation type="journal article" date="2013" name="Nat. Commun.">
        <title>Whole-genome sequencing of Oryza brachyantha reveals mechanisms underlying Oryza genome evolution.</title>
        <authorList>
            <person name="Chen J."/>
            <person name="Huang Q."/>
            <person name="Gao D."/>
            <person name="Wang J."/>
            <person name="Lang Y."/>
            <person name="Liu T."/>
            <person name="Li B."/>
            <person name="Bai Z."/>
            <person name="Luis Goicoechea J."/>
            <person name="Liang C."/>
            <person name="Chen C."/>
            <person name="Zhang W."/>
            <person name="Sun S."/>
            <person name="Liao Y."/>
            <person name="Zhang X."/>
            <person name="Yang L."/>
            <person name="Song C."/>
            <person name="Wang M."/>
            <person name="Shi J."/>
            <person name="Liu G."/>
            <person name="Liu J."/>
            <person name="Zhou H."/>
            <person name="Zhou W."/>
            <person name="Yu Q."/>
            <person name="An N."/>
            <person name="Chen Y."/>
            <person name="Cai Q."/>
            <person name="Wang B."/>
            <person name="Liu B."/>
            <person name="Min J."/>
            <person name="Huang Y."/>
            <person name="Wu H."/>
            <person name="Li Z."/>
            <person name="Zhang Y."/>
            <person name="Yin Y."/>
            <person name="Song W."/>
            <person name="Jiang J."/>
            <person name="Jackson S.A."/>
            <person name="Wing R.A."/>
            <person name="Wang J."/>
            <person name="Chen M."/>
        </authorList>
    </citation>
    <scope>NUCLEOTIDE SEQUENCE [LARGE SCALE GENOMIC DNA]</scope>
    <source>
        <strain evidence="1">cv. IRGC 101232</strain>
    </source>
</reference>
<dbReference type="Proteomes" id="UP000006038">
    <property type="component" value="Chromosome 4"/>
</dbReference>
<protein>
    <submittedName>
        <fullName evidence="1">Uncharacterized protein</fullName>
    </submittedName>
</protein>
<dbReference type="Gramene" id="OB04G17120.1">
    <property type="protein sequence ID" value="OB04G17120.1"/>
    <property type="gene ID" value="OB04G17120"/>
</dbReference>
<evidence type="ECO:0000313" key="1">
    <source>
        <dbReference type="EnsemblPlants" id="OB04G17120.1"/>
    </source>
</evidence>
<evidence type="ECO:0000313" key="2">
    <source>
        <dbReference type="Proteomes" id="UP000006038"/>
    </source>
</evidence>
<reference evidence="1" key="2">
    <citation type="submission" date="2013-04" db="UniProtKB">
        <authorList>
            <consortium name="EnsemblPlants"/>
        </authorList>
    </citation>
    <scope>IDENTIFICATION</scope>
</reference>
<dbReference type="EnsemblPlants" id="OB04G17120.1">
    <property type="protein sequence ID" value="OB04G17120.1"/>
    <property type="gene ID" value="OB04G17120"/>
</dbReference>
<sequence>MGTAPTGTRSDMNFDPWVTESGAPHMGGEILLSTGERVTRSGCGYPVGSGTGIEFYLFSNRVLVQLLLLHANDNKAFYSSSTGHLFLSNTFCLGPQQALI</sequence>
<name>J3LX37_ORYBR</name>